<evidence type="ECO:0000313" key="3">
    <source>
        <dbReference type="Proteomes" id="UP000799118"/>
    </source>
</evidence>
<feature type="compositionally biased region" description="Pro residues" evidence="1">
    <location>
        <begin position="83"/>
        <end position="93"/>
    </location>
</feature>
<feature type="compositionally biased region" description="Pro residues" evidence="1">
    <location>
        <begin position="123"/>
        <end position="132"/>
    </location>
</feature>
<evidence type="ECO:0000256" key="1">
    <source>
        <dbReference type="SAM" id="MobiDB-lite"/>
    </source>
</evidence>
<feature type="compositionally biased region" description="Pro residues" evidence="1">
    <location>
        <begin position="61"/>
        <end position="70"/>
    </location>
</feature>
<feature type="compositionally biased region" description="Low complexity" evidence="1">
    <location>
        <begin position="71"/>
        <end position="82"/>
    </location>
</feature>
<reference evidence="2" key="1">
    <citation type="journal article" date="2019" name="Environ. Microbiol.">
        <title>Fungal ecological strategies reflected in gene transcription - a case study of two litter decomposers.</title>
        <authorList>
            <person name="Barbi F."/>
            <person name="Kohler A."/>
            <person name="Barry K."/>
            <person name="Baskaran P."/>
            <person name="Daum C."/>
            <person name="Fauchery L."/>
            <person name="Ihrmark K."/>
            <person name="Kuo A."/>
            <person name="LaButti K."/>
            <person name="Lipzen A."/>
            <person name="Morin E."/>
            <person name="Grigoriev I.V."/>
            <person name="Henrissat B."/>
            <person name="Lindahl B."/>
            <person name="Martin F."/>
        </authorList>
    </citation>
    <scope>NUCLEOTIDE SEQUENCE</scope>
    <source>
        <strain evidence="2">JB14</strain>
    </source>
</reference>
<sequence>MPSFAELKQKASKATDSSISAVKNTKDRHTSVAMKNTNWNPYDRSTPPPPKPSAWAKPAKPEAPPVPPPTRRGTSSTSGSSPTPTPSPKPTPFGRPAIKSPNLPGRGAGSGPPVINRSTRPDQPSPPPPPSLPTRAPSLTSRAPSLPSRAPSLPSRTPSYQREPQPEIEEEEEEPQPEIDWTNLSLEDKEVFFSWLDEFFERSYGIVAPNI</sequence>
<protein>
    <submittedName>
        <fullName evidence="2">Uncharacterized protein</fullName>
    </submittedName>
</protein>
<feature type="compositionally biased region" description="Acidic residues" evidence="1">
    <location>
        <begin position="166"/>
        <end position="177"/>
    </location>
</feature>
<gene>
    <name evidence="2" type="ORF">BT96DRAFT_975048</name>
</gene>
<feature type="region of interest" description="Disordered" evidence="1">
    <location>
        <begin position="1"/>
        <end position="183"/>
    </location>
</feature>
<feature type="compositionally biased region" description="Low complexity" evidence="1">
    <location>
        <begin position="133"/>
        <end position="159"/>
    </location>
</feature>
<dbReference type="EMBL" id="ML769452">
    <property type="protein sequence ID" value="KAE9400853.1"/>
    <property type="molecule type" value="Genomic_DNA"/>
</dbReference>
<dbReference type="AlphaFoldDB" id="A0A6A4HSA7"/>
<evidence type="ECO:0000313" key="2">
    <source>
        <dbReference type="EMBL" id="KAE9400853.1"/>
    </source>
</evidence>
<accession>A0A6A4HSA7</accession>
<keyword evidence="3" id="KW-1185">Reference proteome</keyword>
<organism evidence="2 3">
    <name type="scientific">Gymnopus androsaceus JB14</name>
    <dbReference type="NCBI Taxonomy" id="1447944"/>
    <lineage>
        <taxon>Eukaryota</taxon>
        <taxon>Fungi</taxon>
        <taxon>Dikarya</taxon>
        <taxon>Basidiomycota</taxon>
        <taxon>Agaricomycotina</taxon>
        <taxon>Agaricomycetes</taxon>
        <taxon>Agaricomycetidae</taxon>
        <taxon>Agaricales</taxon>
        <taxon>Marasmiineae</taxon>
        <taxon>Omphalotaceae</taxon>
        <taxon>Gymnopus</taxon>
    </lineage>
</organism>
<dbReference type="Proteomes" id="UP000799118">
    <property type="component" value="Unassembled WGS sequence"/>
</dbReference>
<feature type="compositionally biased region" description="Polar residues" evidence="1">
    <location>
        <begin position="12"/>
        <end position="23"/>
    </location>
</feature>
<dbReference type="PRINTS" id="PR01217">
    <property type="entry name" value="PRICHEXTENSN"/>
</dbReference>
<proteinExistence type="predicted"/>
<name>A0A6A4HSA7_9AGAR</name>
<dbReference type="OrthoDB" id="3357271at2759"/>